<evidence type="ECO:0000256" key="4">
    <source>
        <dbReference type="ARBA" id="ARBA00023139"/>
    </source>
</evidence>
<evidence type="ECO:0000256" key="2">
    <source>
        <dbReference type="ARBA" id="ARBA00022729"/>
    </source>
</evidence>
<evidence type="ECO:0000313" key="8">
    <source>
        <dbReference type="Proteomes" id="UP001528823"/>
    </source>
</evidence>
<keyword evidence="4" id="KW-0564">Palmitate</keyword>
<keyword evidence="3" id="KW-0472">Membrane</keyword>
<dbReference type="RefSeq" id="WP_274688340.1">
    <property type="nucleotide sequence ID" value="NZ_JAPMOU010000008.1"/>
</dbReference>
<reference evidence="7 8" key="1">
    <citation type="submission" date="2022-11" db="EMBL/GenBank/DDBJ databases">
        <title>Spartinivicinus poritis sp. nov., isolated from scleractinian coral Porites lutea.</title>
        <authorList>
            <person name="Zhang G."/>
            <person name="Cai L."/>
            <person name="Wei Q."/>
        </authorList>
    </citation>
    <scope>NUCLEOTIDE SEQUENCE [LARGE SCALE GENOMIC DNA]</scope>
    <source>
        <strain evidence="7 8">A2-2</strain>
    </source>
</reference>
<comment type="subcellular location">
    <subcellularLocation>
        <location evidence="1">Cell outer membrane</location>
        <topology evidence="1">Lipid-anchor</topology>
    </subcellularLocation>
</comment>
<feature type="domain" description="Glycine zipper 2TM" evidence="6">
    <location>
        <begin position="60"/>
        <end position="99"/>
    </location>
</feature>
<gene>
    <name evidence="7" type="ORF">ORQ98_08360</name>
</gene>
<evidence type="ECO:0000259" key="6">
    <source>
        <dbReference type="Pfam" id="PF05433"/>
    </source>
</evidence>
<keyword evidence="2" id="KW-0732">Signal</keyword>
<evidence type="ECO:0000256" key="3">
    <source>
        <dbReference type="ARBA" id="ARBA00023136"/>
    </source>
</evidence>
<dbReference type="Proteomes" id="UP001528823">
    <property type="component" value="Unassembled WGS sequence"/>
</dbReference>
<comment type="caution">
    <text evidence="7">The sequence shown here is derived from an EMBL/GenBank/DDBJ whole genome shotgun (WGS) entry which is preliminary data.</text>
</comment>
<proteinExistence type="predicted"/>
<name>A0ABT5U6I7_9GAMM</name>
<evidence type="ECO:0000313" key="7">
    <source>
        <dbReference type="EMBL" id="MDE1461981.1"/>
    </source>
</evidence>
<dbReference type="Pfam" id="PF05433">
    <property type="entry name" value="Rick_17kDa_Anti"/>
    <property type="match status" value="1"/>
</dbReference>
<keyword evidence="5" id="KW-0449">Lipoprotein</keyword>
<protein>
    <submittedName>
        <fullName evidence="7">Glycine zipper 2TM domain-containing protein</fullName>
    </submittedName>
</protein>
<evidence type="ECO:0000256" key="5">
    <source>
        <dbReference type="ARBA" id="ARBA00023288"/>
    </source>
</evidence>
<dbReference type="EMBL" id="JAPMOU010000008">
    <property type="protein sequence ID" value="MDE1461981.1"/>
    <property type="molecule type" value="Genomic_DNA"/>
</dbReference>
<evidence type="ECO:0000256" key="1">
    <source>
        <dbReference type="ARBA" id="ARBA00004459"/>
    </source>
</evidence>
<dbReference type="PANTHER" id="PTHR35603">
    <property type="match status" value="1"/>
</dbReference>
<dbReference type="PROSITE" id="PS51257">
    <property type="entry name" value="PROKAR_LIPOPROTEIN"/>
    <property type="match status" value="1"/>
</dbReference>
<dbReference type="InterPro" id="IPR008816">
    <property type="entry name" value="Gly_zipper_2TM_dom"/>
</dbReference>
<organism evidence="7 8">
    <name type="scientific">Spartinivicinus poritis</name>
    <dbReference type="NCBI Taxonomy" id="2994640"/>
    <lineage>
        <taxon>Bacteria</taxon>
        <taxon>Pseudomonadati</taxon>
        <taxon>Pseudomonadota</taxon>
        <taxon>Gammaproteobacteria</taxon>
        <taxon>Oceanospirillales</taxon>
        <taxon>Zooshikellaceae</taxon>
        <taxon>Spartinivicinus</taxon>
    </lineage>
</organism>
<dbReference type="PANTHER" id="PTHR35603:SF1">
    <property type="entry name" value="OUTER MEMBRANE LIPOPROTEIN SLYB"/>
    <property type="match status" value="1"/>
</dbReference>
<keyword evidence="8" id="KW-1185">Reference proteome</keyword>
<sequence length="152" mass="15625">MRYVIACIMSGFFLVLTGCVSNLSGESYSRNEVRQLQTVKMGTVIDVKLVQIEGTKSGVGAIAGAAAGGIAGSTVGGGRGSDIAAIAGAVAGGLLGGKAEEAYTRSQGVQLTVELYDGSYVSVVQQVSPNVRFRPGDRVRILTQNGVSRVVQ</sequence>
<accession>A0ABT5U6I7</accession>
<dbReference type="InterPro" id="IPR051407">
    <property type="entry name" value="Bact_OM_lipoprot/Surf_antigen"/>
</dbReference>